<keyword evidence="2" id="KW-1185">Reference proteome</keyword>
<sequence>MTGARLPRQRDADVAERFDTGGWQFTPEVVEVFDDHVRASVPHYDVIQDLVAETTDWLVPAGGLVADLGASTGASARRILERHPDRGVRFVLYDEQPAMLDQAAVELRKLASKVGGVYDAMLSATRIQDGPLAHEDADLTLALFTLQFLPRKERVKALRLARQRSAESGALIVAEKIRAIDSRWAEIGQDVAHDYKAAHGISDSAIRAKAKALRGVLRPYPQQATADAMVAAGWHAPEVLFRWHSWAVIGAFASAQ</sequence>
<dbReference type="Gene3D" id="3.40.50.150">
    <property type="entry name" value="Vaccinia Virus protein VP39"/>
    <property type="match status" value="1"/>
</dbReference>
<organism evidence="1 2">
    <name type="scientific">Nonomuraea fuscirosea</name>
    <dbReference type="NCBI Taxonomy" id="1291556"/>
    <lineage>
        <taxon>Bacteria</taxon>
        <taxon>Bacillati</taxon>
        <taxon>Actinomycetota</taxon>
        <taxon>Actinomycetes</taxon>
        <taxon>Streptosporangiales</taxon>
        <taxon>Streptosporangiaceae</taxon>
        <taxon>Nonomuraea</taxon>
    </lineage>
</organism>
<name>A0A2T0N2B9_9ACTN</name>
<evidence type="ECO:0000313" key="1">
    <source>
        <dbReference type="EMBL" id="PRX66123.1"/>
    </source>
</evidence>
<dbReference type="AlphaFoldDB" id="A0A2T0N2B9"/>
<gene>
    <name evidence="1" type="ORF">B0I32_106259</name>
</gene>
<dbReference type="GO" id="GO:0008168">
    <property type="term" value="F:methyltransferase activity"/>
    <property type="evidence" value="ECO:0007669"/>
    <property type="project" value="UniProtKB-KW"/>
</dbReference>
<proteinExistence type="predicted"/>
<evidence type="ECO:0000313" key="2">
    <source>
        <dbReference type="Proteomes" id="UP000238312"/>
    </source>
</evidence>
<keyword evidence="1" id="KW-0808">Transferase</keyword>
<accession>A0A2T0N2B9</accession>
<reference evidence="1 2" key="1">
    <citation type="submission" date="2018-03" db="EMBL/GenBank/DDBJ databases">
        <title>Genomic Encyclopedia of Type Strains, Phase III (KMG-III): the genomes of soil and plant-associated and newly described type strains.</title>
        <authorList>
            <person name="Whitman W."/>
        </authorList>
    </citation>
    <scope>NUCLEOTIDE SEQUENCE [LARGE SCALE GENOMIC DNA]</scope>
    <source>
        <strain evidence="1 2">CGMCC 4.7104</strain>
    </source>
</reference>
<dbReference type="SUPFAM" id="SSF53335">
    <property type="entry name" value="S-adenosyl-L-methionine-dependent methyltransferases"/>
    <property type="match status" value="1"/>
</dbReference>
<dbReference type="InterPro" id="IPR029063">
    <property type="entry name" value="SAM-dependent_MTases_sf"/>
</dbReference>
<protein>
    <submittedName>
        <fullName evidence="1">tRNA (Cmo5U34)-methyltransferase</fullName>
    </submittedName>
</protein>
<dbReference type="Proteomes" id="UP000238312">
    <property type="component" value="Unassembled WGS sequence"/>
</dbReference>
<keyword evidence="1" id="KW-0489">Methyltransferase</keyword>
<comment type="caution">
    <text evidence="1">The sequence shown here is derived from an EMBL/GenBank/DDBJ whole genome shotgun (WGS) entry which is preliminary data.</text>
</comment>
<dbReference type="EMBL" id="PVNG01000006">
    <property type="protein sequence ID" value="PRX66123.1"/>
    <property type="molecule type" value="Genomic_DNA"/>
</dbReference>
<dbReference type="GO" id="GO:0032259">
    <property type="term" value="P:methylation"/>
    <property type="evidence" value="ECO:0007669"/>
    <property type="project" value="UniProtKB-KW"/>
</dbReference>